<proteinExistence type="predicted"/>
<dbReference type="Gene3D" id="3.40.630.30">
    <property type="match status" value="1"/>
</dbReference>
<dbReference type="AlphaFoldDB" id="A0A2U3PF98"/>
<dbReference type="InterPro" id="IPR050769">
    <property type="entry name" value="NAT_camello-type"/>
</dbReference>
<sequence length="273" mass="29432">VPESGRICYDAFASIAARHGFPPDVASIDAATSLVSRLIAHPGFFSAVAECDGRIVGSSFLDERSTIAGVGHVTVAPEVQDRRIGRELMLTVLQRCAQRKVAGVRLLQAAYHYRSMSLYAKLGFDVREPFAAMQGNPLGLRFSGYDVRTATEADVESCNALCLRVHGHDRGGELRGVVARAGARVVERGGRITGYTTGIGFYGHSVAETNDDLQALIGAADAFAGPGFLVPMRNTELLRWCLAHGLRVFVAVNLMTIGLYSEPRGPFLASTWY</sequence>
<dbReference type="Pfam" id="PF13508">
    <property type="entry name" value="Acetyltransf_7"/>
    <property type="match status" value="1"/>
</dbReference>
<dbReference type="SUPFAM" id="SSF55729">
    <property type="entry name" value="Acyl-CoA N-acyltransferases (Nat)"/>
    <property type="match status" value="1"/>
</dbReference>
<dbReference type="PANTHER" id="PTHR13947:SF37">
    <property type="entry name" value="LD18367P"/>
    <property type="match status" value="1"/>
</dbReference>
<dbReference type="CDD" id="cd04301">
    <property type="entry name" value="NAT_SF"/>
    <property type="match status" value="1"/>
</dbReference>
<evidence type="ECO:0000259" key="2">
    <source>
        <dbReference type="PROSITE" id="PS51186"/>
    </source>
</evidence>
<evidence type="ECO:0000256" key="1">
    <source>
        <dbReference type="ARBA" id="ARBA00022679"/>
    </source>
</evidence>
<feature type="domain" description="N-acetyltransferase" evidence="2">
    <location>
        <begin position="5"/>
        <end position="143"/>
    </location>
</feature>
<keyword evidence="4" id="KW-1185">Reference proteome</keyword>
<reference evidence="3 4" key="1">
    <citation type="submission" date="2017-01" db="EMBL/GenBank/DDBJ databases">
        <authorList>
            <consortium name="Urmite Genomes"/>
        </authorList>
    </citation>
    <scope>NUCLEOTIDE SEQUENCE [LARGE SCALE GENOMIC DNA]</scope>
    <source>
        <strain evidence="3 4">AB215</strain>
    </source>
</reference>
<dbReference type="GO" id="GO:0008080">
    <property type="term" value="F:N-acetyltransferase activity"/>
    <property type="evidence" value="ECO:0007669"/>
    <property type="project" value="InterPro"/>
</dbReference>
<dbReference type="Proteomes" id="UP000240424">
    <property type="component" value="Unassembled WGS sequence"/>
</dbReference>
<dbReference type="PROSITE" id="PS51186">
    <property type="entry name" value="GNAT"/>
    <property type="match status" value="1"/>
</dbReference>
<dbReference type="STRING" id="1841861.GCA_900157365_02986"/>
<accession>A0A2U3PF98</accession>
<dbReference type="InterPro" id="IPR016181">
    <property type="entry name" value="Acyl_CoA_acyltransferase"/>
</dbReference>
<evidence type="ECO:0000313" key="3">
    <source>
        <dbReference type="EMBL" id="SPM42446.1"/>
    </source>
</evidence>
<dbReference type="EMBL" id="FUEZ01000004">
    <property type="protein sequence ID" value="SPM42446.1"/>
    <property type="molecule type" value="Genomic_DNA"/>
</dbReference>
<dbReference type="InterPro" id="IPR000182">
    <property type="entry name" value="GNAT_dom"/>
</dbReference>
<organism evidence="3 4">
    <name type="scientific">Mycobacterium numidiamassiliense</name>
    <dbReference type="NCBI Taxonomy" id="1841861"/>
    <lineage>
        <taxon>Bacteria</taxon>
        <taxon>Bacillati</taxon>
        <taxon>Actinomycetota</taxon>
        <taxon>Actinomycetes</taxon>
        <taxon>Mycobacteriales</taxon>
        <taxon>Mycobacteriaceae</taxon>
        <taxon>Mycobacterium</taxon>
    </lineage>
</organism>
<name>A0A2U3PF98_9MYCO</name>
<dbReference type="PANTHER" id="PTHR13947">
    <property type="entry name" value="GNAT FAMILY N-ACETYLTRANSFERASE"/>
    <property type="match status" value="1"/>
</dbReference>
<feature type="non-terminal residue" evidence="3">
    <location>
        <position position="1"/>
    </location>
</feature>
<protein>
    <submittedName>
        <fullName evidence="3">Acetyltransferase</fullName>
    </submittedName>
</protein>
<evidence type="ECO:0000313" key="4">
    <source>
        <dbReference type="Proteomes" id="UP000240424"/>
    </source>
</evidence>
<keyword evidence="1 3" id="KW-0808">Transferase</keyword>
<gene>
    <name evidence="3" type="ORF">MNAB215_4666</name>
</gene>